<dbReference type="EMBL" id="CM045764">
    <property type="protein sequence ID" value="KAI8007468.1"/>
    <property type="molecule type" value="Genomic_DNA"/>
</dbReference>
<sequence>MGETAQEKGHSHVPECYVIPTRQRPSLNPQTAEIINHGIDQTVLVGAPSSALGFFGLPAKEKVKFISNDVNRPVRYGTSLKDGADKIQFWRVFLKHYAHPLEDFVKSWPQNPPYYRHIYDCIILNFVFYHIIIS</sequence>
<dbReference type="Proteomes" id="UP001060215">
    <property type="component" value="Chromosome 7"/>
</dbReference>
<name>A0ACC0H3T5_9ERIC</name>
<evidence type="ECO:0000313" key="2">
    <source>
        <dbReference type="Proteomes" id="UP001060215"/>
    </source>
</evidence>
<evidence type="ECO:0000313" key="1">
    <source>
        <dbReference type="EMBL" id="KAI8007468.1"/>
    </source>
</evidence>
<comment type="caution">
    <text evidence="1">The sequence shown here is derived from an EMBL/GenBank/DDBJ whole genome shotgun (WGS) entry which is preliminary data.</text>
</comment>
<protein>
    <submittedName>
        <fullName evidence="1">Flavanone 3-dioxygenase 3</fullName>
    </submittedName>
</protein>
<proteinExistence type="predicted"/>
<gene>
    <name evidence="1" type="ORF">LOK49_LG07G00654</name>
</gene>
<organism evidence="1 2">
    <name type="scientific">Camellia lanceoleosa</name>
    <dbReference type="NCBI Taxonomy" id="1840588"/>
    <lineage>
        <taxon>Eukaryota</taxon>
        <taxon>Viridiplantae</taxon>
        <taxon>Streptophyta</taxon>
        <taxon>Embryophyta</taxon>
        <taxon>Tracheophyta</taxon>
        <taxon>Spermatophyta</taxon>
        <taxon>Magnoliopsida</taxon>
        <taxon>eudicotyledons</taxon>
        <taxon>Gunneridae</taxon>
        <taxon>Pentapetalae</taxon>
        <taxon>asterids</taxon>
        <taxon>Ericales</taxon>
        <taxon>Theaceae</taxon>
        <taxon>Camellia</taxon>
    </lineage>
</organism>
<accession>A0ACC0H3T5</accession>
<keyword evidence="2" id="KW-1185">Reference proteome</keyword>
<reference evidence="1 2" key="1">
    <citation type="journal article" date="2022" name="Plant J.">
        <title>Chromosome-level genome of Camellia lanceoleosa provides a valuable resource for understanding genome evolution and self-incompatibility.</title>
        <authorList>
            <person name="Gong W."/>
            <person name="Xiao S."/>
            <person name="Wang L."/>
            <person name="Liao Z."/>
            <person name="Chang Y."/>
            <person name="Mo W."/>
            <person name="Hu G."/>
            <person name="Li W."/>
            <person name="Zhao G."/>
            <person name="Zhu H."/>
            <person name="Hu X."/>
            <person name="Ji K."/>
            <person name="Xiang X."/>
            <person name="Song Q."/>
            <person name="Yuan D."/>
            <person name="Jin S."/>
            <person name="Zhang L."/>
        </authorList>
    </citation>
    <scope>NUCLEOTIDE SEQUENCE [LARGE SCALE GENOMIC DNA]</scope>
    <source>
        <strain evidence="1">SQ_2022a</strain>
    </source>
</reference>